<dbReference type="InterPro" id="IPR050889">
    <property type="entry name" value="Dendritic_Spine_Reg/Scaffold"/>
</dbReference>
<organism evidence="5">
    <name type="scientific">Lygus hesperus</name>
    <name type="common">Western plant bug</name>
    <dbReference type="NCBI Taxonomy" id="30085"/>
    <lineage>
        <taxon>Eukaryota</taxon>
        <taxon>Metazoa</taxon>
        <taxon>Ecdysozoa</taxon>
        <taxon>Arthropoda</taxon>
        <taxon>Hexapoda</taxon>
        <taxon>Insecta</taxon>
        <taxon>Pterygota</taxon>
        <taxon>Neoptera</taxon>
        <taxon>Paraneoptera</taxon>
        <taxon>Hemiptera</taxon>
        <taxon>Heteroptera</taxon>
        <taxon>Panheteroptera</taxon>
        <taxon>Cimicomorpha</taxon>
        <taxon>Miridae</taxon>
        <taxon>Mirini</taxon>
        <taxon>Lygus</taxon>
    </lineage>
</organism>
<keyword evidence="5" id="KW-0808">Transferase</keyword>
<dbReference type="PROSITE" id="PS50088">
    <property type="entry name" value="ANK_REPEAT"/>
    <property type="match status" value="2"/>
</dbReference>
<dbReference type="Pfam" id="PF00536">
    <property type="entry name" value="SAM_1"/>
    <property type="match status" value="1"/>
</dbReference>
<protein>
    <submittedName>
        <fullName evidence="5">Putative ZDHHC-type palmitoyltransferase 5</fullName>
    </submittedName>
</protein>
<evidence type="ECO:0000259" key="4">
    <source>
        <dbReference type="PROSITE" id="PS50105"/>
    </source>
</evidence>
<evidence type="ECO:0000256" key="3">
    <source>
        <dbReference type="PROSITE-ProRule" id="PRU00023"/>
    </source>
</evidence>
<dbReference type="InterPro" id="IPR001660">
    <property type="entry name" value="SAM"/>
</dbReference>
<sequence length="225" mass="25130">MIWLKPIGQNINEQNEGGWTALMYACASHRNGLVSYLLSMGAEITPMDHLGKTFLTVAAENQNLKALSALNITGLTSTQEAKPKISYKTIRSIINTQEYTHGYTPLMYSASQGDIEMAKALLRLGADTTMQDAKGRTAIELSILNGFKTIYWMLQFYGKFTIQDVLAEAGLEKYTGLFANTTSEELLLMDDNDLKKLGMKLLGPRKKLTLTIEKIKEYKKSVMNQ</sequence>
<evidence type="ECO:0000313" key="5">
    <source>
        <dbReference type="EMBL" id="JAG09189.1"/>
    </source>
</evidence>
<keyword evidence="1" id="KW-0677">Repeat</keyword>
<name>A0A0A9WN70_LYGHE</name>
<dbReference type="InterPro" id="IPR013761">
    <property type="entry name" value="SAM/pointed_sf"/>
</dbReference>
<dbReference type="GO" id="GO:0016740">
    <property type="term" value="F:transferase activity"/>
    <property type="evidence" value="ECO:0007669"/>
    <property type="project" value="UniProtKB-KW"/>
</dbReference>
<dbReference type="Gene3D" id="1.10.150.50">
    <property type="entry name" value="Transcription Factor, Ets-1"/>
    <property type="match status" value="1"/>
</dbReference>
<gene>
    <name evidence="5" type="ORF">CM83_39714</name>
</gene>
<dbReference type="PROSITE" id="PS50297">
    <property type="entry name" value="ANK_REP_REGION"/>
    <property type="match status" value="1"/>
</dbReference>
<proteinExistence type="predicted"/>
<dbReference type="SUPFAM" id="SSF48403">
    <property type="entry name" value="Ankyrin repeat"/>
    <property type="match status" value="1"/>
</dbReference>
<evidence type="ECO:0000256" key="2">
    <source>
        <dbReference type="ARBA" id="ARBA00023043"/>
    </source>
</evidence>
<dbReference type="SUPFAM" id="SSF47769">
    <property type="entry name" value="SAM/Pointed domain"/>
    <property type="match status" value="1"/>
</dbReference>
<dbReference type="PROSITE" id="PS50105">
    <property type="entry name" value="SAM_DOMAIN"/>
    <property type="match status" value="1"/>
</dbReference>
<keyword evidence="2 3" id="KW-0040">ANK repeat</keyword>
<dbReference type="AlphaFoldDB" id="A0A0A9WN70"/>
<reference evidence="5" key="2">
    <citation type="submission" date="2014-07" db="EMBL/GenBank/DDBJ databases">
        <authorList>
            <person name="Hull J."/>
        </authorList>
    </citation>
    <scope>NUCLEOTIDE SEQUENCE</scope>
</reference>
<dbReference type="InterPro" id="IPR002110">
    <property type="entry name" value="Ankyrin_rpt"/>
</dbReference>
<dbReference type="PANTHER" id="PTHR24166">
    <property type="entry name" value="ROLLING PEBBLES, ISOFORM B"/>
    <property type="match status" value="1"/>
</dbReference>
<dbReference type="SMART" id="SM00248">
    <property type="entry name" value="ANK"/>
    <property type="match status" value="4"/>
</dbReference>
<dbReference type="Gene3D" id="1.25.40.20">
    <property type="entry name" value="Ankyrin repeat-containing domain"/>
    <property type="match status" value="2"/>
</dbReference>
<dbReference type="SMART" id="SM00454">
    <property type="entry name" value="SAM"/>
    <property type="match status" value="1"/>
</dbReference>
<accession>A0A0A9WN70</accession>
<reference evidence="5" key="1">
    <citation type="journal article" date="2014" name="PLoS ONE">
        <title>Transcriptome-Based Identification of ABC Transporters in the Western Tarnished Plant Bug Lygus hesperus.</title>
        <authorList>
            <person name="Hull J.J."/>
            <person name="Chaney K."/>
            <person name="Geib S.M."/>
            <person name="Fabrick J.A."/>
            <person name="Brent C.S."/>
            <person name="Walsh D."/>
            <person name="Lavine L.C."/>
        </authorList>
    </citation>
    <scope>NUCLEOTIDE SEQUENCE</scope>
</reference>
<dbReference type="CDD" id="cd09487">
    <property type="entry name" value="SAM_superfamily"/>
    <property type="match status" value="1"/>
</dbReference>
<feature type="repeat" description="ANK" evidence="3">
    <location>
        <begin position="17"/>
        <end position="49"/>
    </location>
</feature>
<feature type="repeat" description="ANK" evidence="3">
    <location>
        <begin position="101"/>
        <end position="133"/>
    </location>
</feature>
<dbReference type="Pfam" id="PF13857">
    <property type="entry name" value="Ank_5"/>
    <property type="match status" value="1"/>
</dbReference>
<feature type="domain" description="SAM" evidence="4">
    <location>
        <begin position="157"/>
        <end position="218"/>
    </location>
</feature>
<evidence type="ECO:0000256" key="1">
    <source>
        <dbReference type="ARBA" id="ARBA00022737"/>
    </source>
</evidence>
<dbReference type="Pfam" id="PF12796">
    <property type="entry name" value="Ank_2"/>
    <property type="match status" value="1"/>
</dbReference>
<dbReference type="InterPro" id="IPR036770">
    <property type="entry name" value="Ankyrin_rpt-contain_sf"/>
</dbReference>
<dbReference type="EMBL" id="GBHO01034415">
    <property type="protein sequence ID" value="JAG09189.1"/>
    <property type="molecule type" value="Transcribed_RNA"/>
</dbReference>
<dbReference type="PANTHER" id="PTHR24166:SF48">
    <property type="entry name" value="PROTEIN VAPYRIN"/>
    <property type="match status" value="1"/>
</dbReference>